<feature type="domain" description="Bacterial microcompartment" evidence="3">
    <location>
        <begin position="122"/>
        <end position="198"/>
    </location>
</feature>
<gene>
    <name evidence="4" type="ORF">SAMN05421834_10270</name>
</gene>
<dbReference type="Gene3D" id="3.30.70.1710">
    <property type="match status" value="2"/>
</dbReference>
<dbReference type="PANTHER" id="PTHR33941:SF11">
    <property type="entry name" value="BACTERIAL MICROCOMPARTMENT SHELL PROTEIN PDUJ"/>
    <property type="match status" value="1"/>
</dbReference>
<reference evidence="5" key="1">
    <citation type="submission" date="2017-01" db="EMBL/GenBank/DDBJ databases">
        <authorList>
            <person name="Varghese N."/>
            <person name="Submissions S."/>
        </authorList>
    </citation>
    <scope>NUCLEOTIDE SEQUENCE [LARGE SCALE GENOMIC DNA]</scope>
    <source>
        <strain evidence="5">ATCC 700103</strain>
    </source>
</reference>
<evidence type="ECO:0000259" key="3">
    <source>
        <dbReference type="SMART" id="SM00877"/>
    </source>
</evidence>
<dbReference type="AlphaFoldDB" id="A0A1N6QUM0"/>
<dbReference type="Proteomes" id="UP000185669">
    <property type="component" value="Unassembled WGS sequence"/>
</dbReference>
<dbReference type="SMART" id="SM00877">
    <property type="entry name" value="BMC"/>
    <property type="match status" value="2"/>
</dbReference>
<name>A0A1N6QUM0_9FIRM</name>
<dbReference type="Pfam" id="PF00936">
    <property type="entry name" value="BMC"/>
    <property type="match status" value="2"/>
</dbReference>
<feature type="domain" description="Bacterial microcompartment" evidence="3">
    <location>
        <begin position="3"/>
        <end position="93"/>
    </location>
</feature>
<organism evidence="4 5">
    <name type="scientific">Halanaerobium kushneri</name>
    <dbReference type="NCBI Taxonomy" id="56779"/>
    <lineage>
        <taxon>Bacteria</taxon>
        <taxon>Bacillati</taxon>
        <taxon>Bacillota</taxon>
        <taxon>Clostridia</taxon>
        <taxon>Halanaerobiales</taxon>
        <taxon>Halanaerobiaceae</taxon>
        <taxon>Halanaerobium</taxon>
    </lineage>
</organism>
<dbReference type="RefSeq" id="WP_076543745.1">
    <property type="nucleotide sequence ID" value="NZ_FTNC01000002.1"/>
</dbReference>
<dbReference type="STRING" id="56779.SAMN05421834_10270"/>
<dbReference type="EMBL" id="FTNC01000002">
    <property type="protein sequence ID" value="SIQ20279.1"/>
    <property type="molecule type" value="Genomic_DNA"/>
</dbReference>
<dbReference type="InterPro" id="IPR050575">
    <property type="entry name" value="BMC_shell"/>
</dbReference>
<comment type="subcellular location">
    <subcellularLocation>
        <location evidence="1">Bacterial microcompartment</location>
    </subcellularLocation>
</comment>
<evidence type="ECO:0000256" key="1">
    <source>
        <dbReference type="ARBA" id="ARBA00024322"/>
    </source>
</evidence>
<keyword evidence="2" id="KW-1283">Bacterial microcompartment</keyword>
<evidence type="ECO:0000313" key="4">
    <source>
        <dbReference type="EMBL" id="SIQ20279.1"/>
    </source>
</evidence>
<dbReference type="GO" id="GO:0031469">
    <property type="term" value="C:bacterial microcompartment"/>
    <property type="evidence" value="ECO:0007669"/>
    <property type="project" value="UniProtKB-SubCell"/>
</dbReference>
<sequence>MENNYLLIECRSFSPLIAAVDEVLKSTNLNFITYKRYGSAYNTAVFNGKHSSCLNGREIAVETVKNICQQIPSQNIIKAGVSRLISTKVINSPDKNIIDFFFSKDTRIGKFKTNKLKEQNYDSLLFLDSRGLIALITAADQLTDDFPLEIIDCKKMGSGRLTLILAGKIDVLKLASAAAKEIIIKQGKYIGSSLIANVDQQIVMSL</sequence>
<dbReference type="SUPFAM" id="SSF143414">
    <property type="entry name" value="CcmK-like"/>
    <property type="match status" value="2"/>
</dbReference>
<dbReference type="PANTHER" id="PTHR33941">
    <property type="entry name" value="PROPANEDIOL UTILIZATION PROTEIN PDUA"/>
    <property type="match status" value="1"/>
</dbReference>
<evidence type="ECO:0000256" key="2">
    <source>
        <dbReference type="ARBA" id="ARBA00024446"/>
    </source>
</evidence>
<accession>A0A1N6QUM0</accession>
<dbReference type="InterPro" id="IPR000249">
    <property type="entry name" value="BMC_dom"/>
</dbReference>
<keyword evidence="5" id="KW-1185">Reference proteome</keyword>
<evidence type="ECO:0000313" key="5">
    <source>
        <dbReference type="Proteomes" id="UP000185669"/>
    </source>
</evidence>
<protein>
    <submittedName>
        <fullName evidence="4">BMC domain-containing protein</fullName>
    </submittedName>
</protein>
<proteinExistence type="predicted"/>
<dbReference type="InterPro" id="IPR037233">
    <property type="entry name" value="CcmK-like_sf"/>
</dbReference>